<dbReference type="Gramene" id="TuG1812G0500001424.01.T01">
    <property type="protein sequence ID" value="TuG1812G0500001424.01.T01"/>
    <property type="gene ID" value="TuG1812G0500001424.01"/>
</dbReference>
<protein>
    <submittedName>
        <fullName evidence="1">Uncharacterized protein</fullName>
    </submittedName>
</protein>
<evidence type="ECO:0000313" key="2">
    <source>
        <dbReference type="Proteomes" id="UP000015106"/>
    </source>
</evidence>
<dbReference type="Gramene" id="TuG1812G0500001424.01.T03">
    <property type="protein sequence ID" value="TuG1812G0500001424.01.T03"/>
    <property type="gene ID" value="TuG1812G0500001424.01"/>
</dbReference>
<keyword evidence="2" id="KW-1185">Reference proteome</keyword>
<reference evidence="1" key="3">
    <citation type="submission" date="2022-06" db="UniProtKB">
        <authorList>
            <consortium name="EnsemblPlants"/>
        </authorList>
    </citation>
    <scope>IDENTIFICATION</scope>
</reference>
<dbReference type="EnsemblPlants" id="TuG1812G0500001424.01.T03">
    <property type="protein sequence ID" value="TuG1812G0500001424.01.T03"/>
    <property type="gene ID" value="TuG1812G0500001424.01"/>
</dbReference>
<proteinExistence type="predicted"/>
<evidence type="ECO:0000313" key="1">
    <source>
        <dbReference type="EnsemblPlants" id="TuG1812G0500001424.01.T01"/>
    </source>
</evidence>
<accession>A0A8R7UDK9</accession>
<reference evidence="1" key="2">
    <citation type="submission" date="2018-03" db="EMBL/GenBank/DDBJ databases">
        <title>The Triticum urartu genome reveals the dynamic nature of wheat genome evolution.</title>
        <authorList>
            <person name="Ling H."/>
            <person name="Ma B."/>
            <person name="Shi X."/>
            <person name="Liu H."/>
            <person name="Dong L."/>
            <person name="Sun H."/>
            <person name="Cao Y."/>
            <person name="Gao Q."/>
            <person name="Zheng S."/>
            <person name="Li Y."/>
            <person name="Yu Y."/>
            <person name="Du H."/>
            <person name="Qi M."/>
            <person name="Li Y."/>
            <person name="Yu H."/>
            <person name="Cui Y."/>
            <person name="Wang N."/>
            <person name="Chen C."/>
            <person name="Wu H."/>
            <person name="Zhao Y."/>
            <person name="Zhang J."/>
            <person name="Li Y."/>
            <person name="Zhou W."/>
            <person name="Zhang B."/>
            <person name="Hu W."/>
            <person name="Eijk M."/>
            <person name="Tang J."/>
            <person name="Witsenboer H."/>
            <person name="Zhao S."/>
            <person name="Li Z."/>
            <person name="Zhang A."/>
            <person name="Wang D."/>
            <person name="Liang C."/>
        </authorList>
    </citation>
    <scope>NUCLEOTIDE SEQUENCE [LARGE SCALE GENOMIC DNA]</scope>
    <source>
        <strain evidence="1">cv. G1812</strain>
    </source>
</reference>
<organism evidence="1 2">
    <name type="scientific">Triticum urartu</name>
    <name type="common">Red wild einkorn</name>
    <name type="synonym">Crithodium urartu</name>
    <dbReference type="NCBI Taxonomy" id="4572"/>
    <lineage>
        <taxon>Eukaryota</taxon>
        <taxon>Viridiplantae</taxon>
        <taxon>Streptophyta</taxon>
        <taxon>Embryophyta</taxon>
        <taxon>Tracheophyta</taxon>
        <taxon>Spermatophyta</taxon>
        <taxon>Magnoliopsida</taxon>
        <taxon>Liliopsida</taxon>
        <taxon>Poales</taxon>
        <taxon>Poaceae</taxon>
        <taxon>BOP clade</taxon>
        <taxon>Pooideae</taxon>
        <taxon>Triticodae</taxon>
        <taxon>Triticeae</taxon>
        <taxon>Triticinae</taxon>
        <taxon>Triticum</taxon>
    </lineage>
</organism>
<dbReference type="EnsemblPlants" id="TuG1812G0500001424.01.T01">
    <property type="protein sequence ID" value="TuG1812G0500001424.01.T01"/>
    <property type="gene ID" value="TuG1812G0500001424.01"/>
</dbReference>
<name>A0A8R7UDK9_TRIUA</name>
<reference evidence="2" key="1">
    <citation type="journal article" date="2013" name="Nature">
        <title>Draft genome of the wheat A-genome progenitor Triticum urartu.</title>
        <authorList>
            <person name="Ling H.Q."/>
            <person name="Zhao S."/>
            <person name="Liu D."/>
            <person name="Wang J."/>
            <person name="Sun H."/>
            <person name="Zhang C."/>
            <person name="Fan H."/>
            <person name="Li D."/>
            <person name="Dong L."/>
            <person name="Tao Y."/>
            <person name="Gao C."/>
            <person name="Wu H."/>
            <person name="Li Y."/>
            <person name="Cui Y."/>
            <person name="Guo X."/>
            <person name="Zheng S."/>
            <person name="Wang B."/>
            <person name="Yu K."/>
            <person name="Liang Q."/>
            <person name="Yang W."/>
            <person name="Lou X."/>
            <person name="Chen J."/>
            <person name="Feng M."/>
            <person name="Jian J."/>
            <person name="Zhang X."/>
            <person name="Luo G."/>
            <person name="Jiang Y."/>
            <person name="Liu J."/>
            <person name="Wang Z."/>
            <person name="Sha Y."/>
            <person name="Zhang B."/>
            <person name="Wu H."/>
            <person name="Tang D."/>
            <person name="Shen Q."/>
            <person name="Xue P."/>
            <person name="Zou S."/>
            <person name="Wang X."/>
            <person name="Liu X."/>
            <person name="Wang F."/>
            <person name="Yang Y."/>
            <person name="An X."/>
            <person name="Dong Z."/>
            <person name="Zhang K."/>
            <person name="Zhang X."/>
            <person name="Luo M.C."/>
            <person name="Dvorak J."/>
            <person name="Tong Y."/>
            <person name="Wang J."/>
            <person name="Yang H."/>
            <person name="Li Z."/>
            <person name="Wang D."/>
            <person name="Zhang A."/>
            <person name="Wang J."/>
        </authorList>
    </citation>
    <scope>NUCLEOTIDE SEQUENCE</scope>
    <source>
        <strain evidence="2">cv. G1812</strain>
    </source>
</reference>
<sequence length="112" mass="12353">MGLLLVRLCIPSVQSRKTDSAWRPLPISLRHPDLFRLGATPAAKSVLSHGSRPLLCTFTTYLVMVPLLSCTKPSMNFLKKMNGFFCCVHQPGKILLVVIIIQSSEPASRSNC</sequence>
<dbReference type="AlphaFoldDB" id="A0A8R7UDK9"/>
<dbReference type="Proteomes" id="UP000015106">
    <property type="component" value="Chromosome 5"/>
</dbReference>